<dbReference type="Proteomes" id="UP001057402">
    <property type="component" value="Chromosome 10"/>
</dbReference>
<reference evidence="2" key="1">
    <citation type="journal article" date="2023" name="Front. Plant Sci.">
        <title>Chromosomal-level genome assembly of Melastoma candidum provides insights into trichome evolution.</title>
        <authorList>
            <person name="Zhong Y."/>
            <person name="Wu W."/>
            <person name="Sun C."/>
            <person name="Zou P."/>
            <person name="Liu Y."/>
            <person name="Dai S."/>
            <person name="Zhou R."/>
        </authorList>
    </citation>
    <scope>NUCLEOTIDE SEQUENCE [LARGE SCALE GENOMIC DNA]</scope>
</reference>
<comment type="caution">
    <text evidence="1">The sequence shown here is derived from an EMBL/GenBank/DDBJ whole genome shotgun (WGS) entry which is preliminary data.</text>
</comment>
<dbReference type="EMBL" id="CM042889">
    <property type="protein sequence ID" value="KAI4320251.1"/>
    <property type="molecule type" value="Genomic_DNA"/>
</dbReference>
<evidence type="ECO:0000313" key="2">
    <source>
        <dbReference type="Proteomes" id="UP001057402"/>
    </source>
</evidence>
<name>A0ACB9MBK3_9MYRT</name>
<organism evidence="1 2">
    <name type="scientific">Melastoma candidum</name>
    <dbReference type="NCBI Taxonomy" id="119954"/>
    <lineage>
        <taxon>Eukaryota</taxon>
        <taxon>Viridiplantae</taxon>
        <taxon>Streptophyta</taxon>
        <taxon>Embryophyta</taxon>
        <taxon>Tracheophyta</taxon>
        <taxon>Spermatophyta</taxon>
        <taxon>Magnoliopsida</taxon>
        <taxon>eudicotyledons</taxon>
        <taxon>Gunneridae</taxon>
        <taxon>Pentapetalae</taxon>
        <taxon>rosids</taxon>
        <taxon>malvids</taxon>
        <taxon>Myrtales</taxon>
        <taxon>Melastomataceae</taxon>
        <taxon>Melastomatoideae</taxon>
        <taxon>Melastomateae</taxon>
        <taxon>Melastoma</taxon>
    </lineage>
</organism>
<sequence length="255" mass="28530">MSSDPTKIHPVHDPEGSPQAAAPTAPLFPRNSSKSDQPLAYPPPRPPRTFPVTHSRPPKRGRSCLCRCFCWSLCFLMLLIVAVAATAGILYLVFRPKLPKYSIDTLEITQFSLNNDMSLYATFDVNITAVNPNKRIGIYYEGGSRITVWYQDSDLCQGALPKFYQGHRNTTILNVPLTGQTQNATSLLTSIQQEQQSTGYIPLTVRVRQPVRVKLGGLKLMKVKFLVRCRLQVDNVSANNSVSIKNSSCKFRFRL</sequence>
<evidence type="ECO:0000313" key="1">
    <source>
        <dbReference type="EMBL" id="KAI4320251.1"/>
    </source>
</evidence>
<gene>
    <name evidence="1" type="ORF">MLD38_033750</name>
</gene>
<accession>A0ACB9MBK3</accession>
<keyword evidence="2" id="KW-1185">Reference proteome</keyword>
<proteinExistence type="predicted"/>
<protein>
    <submittedName>
        <fullName evidence="1">Uncharacterized protein</fullName>
    </submittedName>
</protein>